<feature type="compositionally biased region" description="Basic and acidic residues" evidence="1">
    <location>
        <begin position="27"/>
        <end position="39"/>
    </location>
</feature>
<keyword evidence="2" id="KW-1185">Reference proteome</keyword>
<dbReference type="Proteomes" id="UP000694930">
    <property type="component" value="Chromosome 10"/>
</dbReference>
<sequence>MKEYVDCKFEYLVNLIKANHIEVMNFKNREDDQQPKDMGGKSTPHMVEVSDEEGNDGHQATSPIQLEFDVDSQTEDTLKNHQVMKDVSELQSPNSNSHHTDETCEHSKDAPSAQTPHHLFEGTMNEDTSDSTPSGSISPDTRETMNTLIADLGSLLIHANQQKLTENQSLLSDSQLPIDISITNIVVRSEINTPHARIRMPSRNCKSPYLTSFGSTEKGKAVMTDVIRPNFPFQGCEITNQAPSYLIDKFIEWVTTGLLKAHSKKKPSEDKYKSRASSLGFEMMDYVVAFPTNKNWFYAMSQPKNCWTDQHIDVIFYYIRKKSKL</sequence>
<accession>A0ABM1HRT9</accession>
<feature type="compositionally biased region" description="Basic and acidic residues" evidence="1">
    <location>
        <begin position="98"/>
        <end position="109"/>
    </location>
</feature>
<proteinExistence type="predicted"/>
<feature type="region of interest" description="Disordered" evidence="1">
    <location>
        <begin position="90"/>
        <end position="141"/>
    </location>
</feature>
<dbReference type="RefSeq" id="XP_015089407.2">
    <property type="nucleotide sequence ID" value="XM_015233921.2"/>
</dbReference>
<gene>
    <name evidence="3" type="primary">LOC107032326</name>
</gene>
<evidence type="ECO:0000313" key="2">
    <source>
        <dbReference type="Proteomes" id="UP000694930"/>
    </source>
</evidence>
<feature type="compositionally biased region" description="Polar residues" evidence="1">
    <location>
        <begin position="130"/>
        <end position="141"/>
    </location>
</feature>
<protein>
    <submittedName>
        <fullName evidence="3">Uncharacterized protein LOC107032326</fullName>
    </submittedName>
</protein>
<reference evidence="2" key="1">
    <citation type="journal article" date="2014" name="Nat. Genet.">
        <title>The genome of the stress-tolerant wild tomato species Solanum pennellii.</title>
        <authorList>
            <person name="Bolger A."/>
            <person name="Scossa F."/>
            <person name="Bolger M.E."/>
            <person name="Lanz C."/>
            <person name="Maumus F."/>
            <person name="Tohge T."/>
            <person name="Quesneville H."/>
            <person name="Alseekh S."/>
            <person name="Sorensen I."/>
            <person name="Lichtenstein G."/>
            <person name="Fich E.A."/>
            <person name="Conte M."/>
            <person name="Keller H."/>
            <person name="Schneeberger K."/>
            <person name="Schwacke R."/>
            <person name="Ofner I."/>
            <person name="Vrebalov J."/>
            <person name="Xu Y."/>
            <person name="Osorio S."/>
            <person name="Aflitos S.A."/>
            <person name="Schijlen E."/>
            <person name="Jimenez-Gomez J.M."/>
            <person name="Ryngajllo M."/>
            <person name="Kimura S."/>
            <person name="Kumar R."/>
            <person name="Koenig D."/>
            <person name="Headland L.R."/>
            <person name="Maloof J.N."/>
            <person name="Sinha N."/>
            <person name="van Ham R.C."/>
            <person name="Lankhorst R.K."/>
            <person name="Mao L."/>
            <person name="Vogel A."/>
            <person name="Arsova B."/>
            <person name="Panstruga R."/>
            <person name="Fei Z."/>
            <person name="Rose J.K."/>
            <person name="Zamir D."/>
            <person name="Carrari F."/>
            <person name="Giovannoni J.J."/>
            <person name="Weigel D."/>
            <person name="Usadel B."/>
            <person name="Fernie A.R."/>
        </authorList>
    </citation>
    <scope>NUCLEOTIDE SEQUENCE [LARGE SCALE GENOMIC DNA]</scope>
    <source>
        <strain evidence="2">cv. LA0716</strain>
    </source>
</reference>
<organism evidence="2 3">
    <name type="scientific">Solanum pennellii</name>
    <name type="common">Tomato</name>
    <name type="synonym">Lycopersicon pennellii</name>
    <dbReference type="NCBI Taxonomy" id="28526"/>
    <lineage>
        <taxon>Eukaryota</taxon>
        <taxon>Viridiplantae</taxon>
        <taxon>Streptophyta</taxon>
        <taxon>Embryophyta</taxon>
        <taxon>Tracheophyta</taxon>
        <taxon>Spermatophyta</taxon>
        <taxon>Magnoliopsida</taxon>
        <taxon>eudicotyledons</taxon>
        <taxon>Gunneridae</taxon>
        <taxon>Pentapetalae</taxon>
        <taxon>asterids</taxon>
        <taxon>lamiids</taxon>
        <taxon>Solanales</taxon>
        <taxon>Solanaceae</taxon>
        <taxon>Solanoideae</taxon>
        <taxon>Solaneae</taxon>
        <taxon>Solanum</taxon>
        <taxon>Solanum subgen. Lycopersicon</taxon>
    </lineage>
</organism>
<evidence type="ECO:0000256" key="1">
    <source>
        <dbReference type="SAM" id="MobiDB-lite"/>
    </source>
</evidence>
<dbReference type="GeneID" id="107032326"/>
<reference evidence="3" key="2">
    <citation type="submission" date="2025-08" db="UniProtKB">
        <authorList>
            <consortium name="RefSeq"/>
        </authorList>
    </citation>
    <scope>IDENTIFICATION</scope>
</reference>
<feature type="region of interest" description="Disordered" evidence="1">
    <location>
        <begin position="27"/>
        <end position="60"/>
    </location>
</feature>
<evidence type="ECO:0000313" key="3">
    <source>
        <dbReference type="RefSeq" id="XP_015089407.2"/>
    </source>
</evidence>
<name>A0ABM1HRT9_SOLPN</name>